<keyword evidence="6 17" id="KW-0812">Transmembrane</keyword>
<comment type="function">
    <text evidence="14 18">Subunits I and II form the functional core of the enzyme complex. Electrons originating in cytochrome c are transferred via heme a and Cu(A) to the binuclear center formed by heme a3 and Cu(B).</text>
</comment>
<dbReference type="InterPro" id="IPR001505">
    <property type="entry name" value="Copper_CuA"/>
</dbReference>
<evidence type="ECO:0000256" key="11">
    <source>
        <dbReference type="ARBA" id="ARBA00023004"/>
    </source>
</evidence>
<feature type="domain" description="Cytochrome oxidase subunit II copper A binding" evidence="20">
    <location>
        <begin position="125"/>
        <end position="237"/>
    </location>
</feature>
<feature type="domain" description="Cytochrome oxidase subunit II transmembrane region profile" evidence="21">
    <location>
        <begin position="23"/>
        <end position="121"/>
    </location>
</feature>
<dbReference type="GO" id="GO:0016491">
    <property type="term" value="F:oxidoreductase activity"/>
    <property type="evidence" value="ECO:0007669"/>
    <property type="project" value="InterPro"/>
</dbReference>
<dbReference type="InterPro" id="IPR008972">
    <property type="entry name" value="Cupredoxin"/>
</dbReference>
<keyword evidence="4 16" id="KW-0349">Heme</keyword>
<dbReference type="PANTHER" id="PTHR22888">
    <property type="entry name" value="CYTOCHROME C OXIDASE, SUBUNIT II"/>
    <property type="match status" value="1"/>
</dbReference>
<dbReference type="InterPro" id="IPR034236">
    <property type="entry name" value="CuRO_CcO_Caa3_II"/>
</dbReference>
<dbReference type="AlphaFoldDB" id="A0A9X3WT25"/>
<sequence>MKGWMGKFRVLFILGSTALVLSGCGLENLTALDPKGYGAQVSLDLIILSIVIMVFVFLVVMVIYTFVFFRFRQKKGQEDVIPKQVEGNKVLEVIWTVIPIILLLILAVPTVTATFDLAEGQPEGSDLLNVNVTGNQYWWNFSYDDLDVQTSQDLYIPTGERVYIDMKSSDVIHSFWLPSISGKMDVNPENENTMFIEAQEEGVYWGKCAELCGPSHSLMDFRVVAVSPDEFDQWVTDMKNVDPEAEPETASAQEGKQLFSDKGCISCHALGSSPTAIGPNLTSFGSRTKFAGILDPTKENLVDWIMDPESIKPGNKMTGNYKEVTEEEASKIADYLLQLEPSEITPEDAESE</sequence>
<dbReference type="GO" id="GO:0020037">
    <property type="term" value="F:heme binding"/>
    <property type="evidence" value="ECO:0007669"/>
    <property type="project" value="InterPro"/>
</dbReference>
<gene>
    <name evidence="23" type="primary">coxB</name>
    <name evidence="23" type="ORF">NC797_04290</name>
</gene>
<evidence type="ECO:0000259" key="22">
    <source>
        <dbReference type="PROSITE" id="PS51007"/>
    </source>
</evidence>
<dbReference type="PROSITE" id="PS51257">
    <property type="entry name" value="PROKAR_LIPOPROTEIN"/>
    <property type="match status" value="1"/>
</dbReference>
<dbReference type="GO" id="GO:0004129">
    <property type="term" value="F:cytochrome-c oxidase activity"/>
    <property type="evidence" value="ECO:0007669"/>
    <property type="project" value="UniProtKB-EC"/>
</dbReference>
<evidence type="ECO:0000256" key="4">
    <source>
        <dbReference type="ARBA" id="ARBA00022617"/>
    </source>
</evidence>
<dbReference type="SUPFAM" id="SSF81464">
    <property type="entry name" value="Cytochrome c oxidase subunit II-like, transmembrane region"/>
    <property type="match status" value="1"/>
</dbReference>
<evidence type="ECO:0000256" key="1">
    <source>
        <dbReference type="ARBA" id="ARBA00004141"/>
    </source>
</evidence>
<evidence type="ECO:0000256" key="9">
    <source>
        <dbReference type="ARBA" id="ARBA00022982"/>
    </source>
</evidence>
<dbReference type="InterPro" id="IPR036257">
    <property type="entry name" value="Cyt_c_oxidase_su2_TM_sf"/>
</dbReference>
<name>A0A9X3WT25_9BACI</name>
<dbReference type="Pfam" id="PF00034">
    <property type="entry name" value="Cytochrom_C"/>
    <property type="match status" value="1"/>
</dbReference>
<dbReference type="InterPro" id="IPR045187">
    <property type="entry name" value="CcO_II"/>
</dbReference>
<evidence type="ECO:0000256" key="17">
    <source>
        <dbReference type="RuleBase" id="RU000456"/>
    </source>
</evidence>
<dbReference type="GO" id="GO:0005507">
    <property type="term" value="F:copper ion binding"/>
    <property type="evidence" value="ECO:0007669"/>
    <property type="project" value="InterPro"/>
</dbReference>
<comment type="subcellular location">
    <subcellularLocation>
        <location evidence="17">Cell membrane</location>
        <topology evidence="17">Multi-pass membrane protein</topology>
    </subcellularLocation>
    <subcellularLocation>
        <location evidence="1">Membrane</location>
        <topology evidence="1">Multi-pass membrane protein</topology>
    </subcellularLocation>
</comment>
<keyword evidence="3 17" id="KW-0813">Transport</keyword>
<evidence type="ECO:0000259" key="20">
    <source>
        <dbReference type="PROSITE" id="PS50857"/>
    </source>
</evidence>
<keyword evidence="9 17" id="KW-0249">Electron transport</keyword>
<keyword evidence="11 16" id="KW-0408">Iron</keyword>
<dbReference type="Gene3D" id="1.10.287.90">
    <property type="match status" value="1"/>
</dbReference>
<comment type="catalytic activity">
    <reaction evidence="15 18">
        <text>4 Fe(II)-[cytochrome c] + O2 + 8 H(+)(in) = 4 Fe(III)-[cytochrome c] + 2 H2O + 4 H(+)(out)</text>
        <dbReference type="Rhea" id="RHEA:11436"/>
        <dbReference type="Rhea" id="RHEA-COMP:10350"/>
        <dbReference type="Rhea" id="RHEA-COMP:14399"/>
        <dbReference type="ChEBI" id="CHEBI:15377"/>
        <dbReference type="ChEBI" id="CHEBI:15378"/>
        <dbReference type="ChEBI" id="CHEBI:15379"/>
        <dbReference type="ChEBI" id="CHEBI:29033"/>
        <dbReference type="ChEBI" id="CHEBI:29034"/>
        <dbReference type="EC" id="7.1.1.9"/>
    </reaction>
</comment>
<evidence type="ECO:0000256" key="10">
    <source>
        <dbReference type="ARBA" id="ARBA00022989"/>
    </source>
</evidence>
<evidence type="ECO:0000313" key="24">
    <source>
        <dbReference type="Proteomes" id="UP001145050"/>
    </source>
</evidence>
<dbReference type="PANTHER" id="PTHR22888:SF10">
    <property type="entry name" value="CYTOCHROME C OXIDASE SUBUNIT 2"/>
    <property type="match status" value="1"/>
</dbReference>
<feature type="transmembrane region" description="Helical" evidence="19">
    <location>
        <begin position="45"/>
        <end position="69"/>
    </location>
</feature>
<dbReference type="PROSITE" id="PS51007">
    <property type="entry name" value="CYTC"/>
    <property type="match status" value="1"/>
</dbReference>
<evidence type="ECO:0000256" key="6">
    <source>
        <dbReference type="ARBA" id="ARBA00022692"/>
    </source>
</evidence>
<evidence type="ECO:0000256" key="13">
    <source>
        <dbReference type="ARBA" id="ARBA00023136"/>
    </source>
</evidence>
<dbReference type="InterPro" id="IPR009056">
    <property type="entry name" value="Cyt_c-like_dom"/>
</dbReference>
<evidence type="ECO:0000256" key="19">
    <source>
        <dbReference type="SAM" id="Phobius"/>
    </source>
</evidence>
<keyword evidence="12 18" id="KW-0186">Copper</keyword>
<evidence type="ECO:0000256" key="15">
    <source>
        <dbReference type="ARBA" id="ARBA00047816"/>
    </source>
</evidence>
<keyword evidence="8" id="KW-1278">Translocase</keyword>
<dbReference type="GO" id="GO:0005886">
    <property type="term" value="C:plasma membrane"/>
    <property type="evidence" value="ECO:0007669"/>
    <property type="project" value="UniProtKB-SubCell"/>
</dbReference>
<proteinExistence type="inferred from homology"/>
<dbReference type="InterPro" id="IPR036909">
    <property type="entry name" value="Cyt_c-like_dom_sf"/>
</dbReference>
<evidence type="ECO:0000256" key="7">
    <source>
        <dbReference type="ARBA" id="ARBA00022723"/>
    </source>
</evidence>
<evidence type="ECO:0000256" key="14">
    <source>
        <dbReference type="ARBA" id="ARBA00024688"/>
    </source>
</evidence>
<protein>
    <recommendedName>
        <fullName evidence="18">Cytochrome c oxidase subunit 2</fullName>
        <ecNumber evidence="18">7.1.1.9</ecNumber>
    </recommendedName>
</protein>
<dbReference type="EC" id="7.1.1.9" evidence="18"/>
<evidence type="ECO:0000256" key="8">
    <source>
        <dbReference type="ARBA" id="ARBA00022967"/>
    </source>
</evidence>
<keyword evidence="7 16" id="KW-0479">Metal-binding</keyword>
<organism evidence="23 24">
    <name type="scientific">Terrihalobacillus insolitus</name>
    <dbReference type="NCBI Taxonomy" id="2950438"/>
    <lineage>
        <taxon>Bacteria</taxon>
        <taxon>Bacillati</taxon>
        <taxon>Bacillota</taxon>
        <taxon>Bacilli</taxon>
        <taxon>Bacillales</taxon>
        <taxon>Bacillaceae</taxon>
        <taxon>Terrihalobacillus</taxon>
    </lineage>
</organism>
<reference evidence="23" key="1">
    <citation type="submission" date="2022-06" db="EMBL/GenBank/DDBJ databases">
        <title>Aquibacillus sp. a new bacterium isolated from soil saline samples.</title>
        <authorList>
            <person name="Galisteo C."/>
            <person name="De La Haba R."/>
            <person name="Sanchez-Porro C."/>
            <person name="Ventosa A."/>
        </authorList>
    </citation>
    <scope>NUCLEOTIDE SEQUENCE</scope>
    <source>
        <strain evidence="23">3ASR75-11</strain>
    </source>
</reference>
<evidence type="ECO:0000256" key="18">
    <source>
        <dbReference type="RuleBase" id="RU004024"/>
    </source>
</evidence>
<keyword evidence="5 17" id="KW-0679">Respiratory chain</keyword>
<dbReference type="SUPFAM" id="SSF46626">
    <property type="entry name" value="Cytochrome c"/>
    <property type="match status" value="1"/>
</dbReference>
<evidence type="ECO:0000256" key="3">
    <source>
        <dbReference type="ARBA" id="ARBA00022448"/>
    </source>
</evidence>
<evidence type="ECO:0000256" key="16">
    <source>
        <dbReference type="PROSITE-ProRule" id="PRU00433"/>
    </source>
</evidence>
<dbReference type="PROSITE" id="PS50857">
    <property type="entry name" value="COX2_CUA"/>
    <property type="match status" value="1"/>
</dbReference>
<dbReference type="SUPFAM" id="SSF49503">
    <property type="entry name" value="Cupredoxins"/>
    <property type="match status" value="1"/>
</dbReference>
<dbReference type="InterPro" id="IPR014222">
    <property type="entry name" value="Cyt_c_oxidase_su2"/>
</dbReference>
<comment type="cofactor">
    <cofactor evidence="18">
        <name>Cu cation</name>
        <dbReference type="ChEBI" id="CHEBI:23378"/>
    </cofactor>
    <text evidence="18">Binds a copper A center.</text>
</comment>
<dbReference type="Pfam" id="PF00116">
    <property type="entry name" value="COX2"/>
    <property type="match status" value="1"/>
</dbReference>
<dbReference type="Gene3D" id="2.60.40.420">
    <property type="entry name" value="Cupredoxins - blue copper proteins"/>
    <property type="match status" value="1"/>
</dbReference>
<dbReference type="EMBL" id="JAMQKB010000002">
    <property type="protein sequence ID" value="MDC3423726.1"/>
    <property type="molecule type" value="Genomic_DNA"/>
</dbReference>
<dbReference type="PROSITE" id="PS50999">
    <property type="entry name" value="COX2_TM"/>
    <property type="match status" value="1"/>
</dbReference>
<dbReference type="PROSITE" id="PS00078">
    <property type="entry name" value="COX2"/>
    <property type="match status" value="1"/>
</dbReference>
<dbReference type="NCBIfam" id="TIGR02866">
    <property type="entry name" value="CoxB"/>
    <property type="match status" value="1"/>
</dbReference>
<feature type="transmembrane region" description="Helical" evidence="19">
    <location>
        <begin position="90"/>
        <end position="108"/>
    </location>
</feature>
<dbReference type="Pfam" id="PF02790">
    <property type="entry name" value="COX2_TM"/>
    <property type="match status" value="1"/>
</dbReference>
<evidence type="ECO:0000259" key="21">
    <source>
        <dbReference type="PROSITE" id="PS50999"/>
    </source>
</evidence>
<dbReference type="Proteomes" id="UP001145050">
    <property type="component" value="Unassembled WGS sequence"/>
</dbReference>
<feature type="domain" description="Cytochrome c" evidence="22">
    <location>
        <begin position="250"/>
        <end position="340"/>
    </location>
</feature>
<evidence type="ECO:0000256" key="5">
    <source>
        <dbReference type="ARBA" id="ARBA00022660"/>
    </source>
</evidence>
<accession>A0A9X3WT25</accession>
<keyword evidence="13 19" id="KW-0472">Membrane</keyword>
<dbReference type="PRINTS" id="PR01166">
    <property type="entry name" value="CYCOXIDASEII"/>
</dbReference>
<dbReference type="CDD" id="cd04213">
    <property type="entry name" value="CuRO_CcO_Caa3_II"/>
    <property type="match status" value="1"/>
</dbReference>
<dbReference type="RefSeq" id="WP_272435476.1">
    <property type="nucleotide sequence ID" value="NZ_JAMQKB010000002.1"/>
</dbReference>
<comment type="caution">
    <text evidence="23">The sequence shown here is derived from an EMBL/GenBank/DDBJ whole genome shotgun (WGS) entry which is preliminary data.</text>
</comment>
<comment type="similarity">
    <text evidence="2 17">Belongs to the cytochrome c oxidase subunit 2 family.</text>
</comment>
<dbReference type="GO" id="GO:0042773">
    <property type="term" value="P:ATP synthesis coupled electron transport"/>
    <property type="evidence" value="ECO:0007669"/>
    <property type="project" value="TreeGrafter"/>
</dbReference>
<evidence type="ECO:0000256" key="2">
    <source>
        <dbReference type="ARBA" id="ARBA00007866"/>
    </source>
</evidence>
<evidence type="ECO:0000256" key="12">
    <source>
        <dbReference type="ARBA" id="ARBA00023008"/>
    </source>
</evidence>
<keyword evidence="24" id="KW-1185">Reference proteome</keyword>
<dbReference type="InterPro" id="IPR002429">
    <property type="entry name" value="CcO_II-like_C"/>
</dbReference>
<evidence type="ECO:0000313" key="23">
    <source>
        <dbReference type="EMBL" id="MDC3423726.1"/>
    </source>
</evidence>
<dbReference type="InterPro" id="IPR011759">
    <property type="entry name" value="Cyt_c_oxidase_su2_TM_dom"/>
</dbReference>
<keyword evidence="10 19" id="KW-1133">Transmembrane helix</keyword>